<dbReference type="GO" id="GO:0045893">
    <property type="term" value="P:positive regulation of DNA-templated transcription"/>
    <property type="evidence" value="ECO:0007669"/>
    <property type="project" value="TreeGrafter"/>
</dbReference>
<dbReference type="EnsemblMetazoa" id="MESCA004404-RA">
    <property type="protein sequence ID" value="MESCA004404-PA"/>
    <property type="gene ID" value="MESCA004404"/>
</dbReference>
<dbReference type="PANTHER" id="PTHR31671:SF3">
    <property type="entry name" value="DIABETES AND OBESITY REGULATED, ISOFORM G"/>
    <property type="match status" value="1"/>
</dbReference>
<feature type="region of interest" description="Disordered" evidence="11">
    <location>
        <begin position="265"/>
        <end position="308"/>
    </location>
</feature>
<evidence type="ECO:0000256" key="11">
    <source>
        <dbReference type="SAM" id="MobiDB-lite"/>
    </source>
</evidence>
<protein>
    <recommendedName>
        <fullName evidence="14">Tumor protein p53-inducible nuclear protein 1</fullName>
    </recommendedName>
</protein>
<dbReference type="GO" id="GO:0000045">
    <property type="term" value="P:autophagosome assembly"/>
    <property type="evidence" value="ECO:0007669"/>
    <property type="project" value="TreeGrafter"/>
</dbReference>
<dbReference type="GO" id="GO:0031410">
    <property type="term" value="C:cytoplasmic vesicle"/>
    <property type="evidence" value="ECO:0007669"/>
    <property type="project" value="UniProtKB-KW"/>
</dbReference>
<comment type="subcellular location">
    <subcellularLocation>
        <location evidence="2">Cytoplasm</location>
        <location evidence="2">Cytosol</location>
    </subcellularLocation>
    <subcellularLocation>
        <location evidence="1">Cytoplasmic vesicle</location>
        <location evidence="1">Autophagosome</location>
    </subcellularLocation>
    <subcellularLocation>
        <location evidence="10">Nucleus</location>
        <location evidence="10">Nuclear body</location>
    </subcellularLocation>
</comment>
<accession>T1GLJ9</accession>
<evidence type="ECO:0000256" key="2">
    <source>
        <dbReference type="ARBA" id="ARBA00004514"/>
    </source>
</evidence>
<feature type="region of interest" description="Disordered" evidence="11">
    <location>
        <begin position="1"/>
        <end position="71"/>
    </location>
</feature>
<keyword evidence="9" id="KW-0968">Cytoplasmic vesicle</keyword>
<evidence type="ECO:0000256" key="5">
    <source>
        <dbReference type="ARBA" id="ARBA00023015"/>
    </source>
</evidence>
<dbReference type="OMA" id="PANIVQE"/>
<feature type="compositionally biased region" description="Basic residues" evidence="11">
    <location>
        <begin position="48"/>
        <end position="65"/>
    </location>
</feature>
<feature type="compositionally biased region" description="Basic and acidic residues" evidence="11">
    <location>
        <begin position="90"/>
        <end position="103"/>
    </location>
</feature>
<feature type="compositionally biased region" description="Polar residues" evidence="11">
    <location>
        <begin position="265"/>
        <end position="280"/>
    </location>
</feature>
<dbReference type="Proteomes" id="UP000015102">
    <property type="component" value="Unassembled WGS sequence"/>
</dbReference>
<dbReference type="GO" id="GO:0005829">
    <property type="term" value="C:cytosol"/>
    <property type="evidence" value="ECO:0007669"/>
    <property type="project" value="UniProtKB-SubCell"/>
</dbReference>
<keyword evidence="8" id="KW-0539">Nucleus</keyword>
<keyword evidence="3" id="KW-0963">Cytoplasm</keyword>
<feature type="compositionally biased region" description="Low complexity" evidence="11">
    <location>
        <begin position="1"/>
        <end position="14"/>
    </location>
</feature>
<evidence type="ECO:0000256" key="1">
    <source>
        <dbReference type="ARBA" id="ARBA00004419"/>
    </source>
</evidence>
<evidence type="ECO:0000256" key="8">
    <source>
        <dbReference type="ARBA" id="ARBA00023242"/>
    </source>
</evidence>
<evidence type="ECO:0000313" key="13">
    <source>
        <dbReference type="Proteomes" id="UP000015102"/>
    </source>
</evidence>
<keyword evidence="13" id="KW-1185">Reference proteome</keyword>
<evidence type="ECO:0008006" key="14">
    <source>
        <dbReference type="Google" id="ProtNLM"/>
    </source>
</evidence>
<reference evidence="12" key="2">
    <citation type="submission" date="2015-06" db="UniProtKB">
        <authorList>
            <consortium name="EnsemblMetazoa"/>
        </authorList>
    </citation>
    <scope>IDENTIFICATION</scope>
</reference>
<dbReference type="PANTHER" id="PTHR31671">
    <property type="entry name" value="DIABETES AND OBESITY REGULATED, ISOFORM G"/>
    <property type="match status" value="1"/>
</dbReference>
<keyword evidence="7" id="KW-0804">Transcription</keyword>
<evidence type="ECO:0000256" key="6">
    <source>
        <dbReference type="ARBA" id="ARBA00023159"/>
    </source>
</evidence>
<reference evidence="13" key="1">
    <citation type="submission" date="2013-02" db="EMBL/GenBank/DDBJ databases">
        <authorList>
            <person name="Hughes D."/>
        </authorList>
    </citation>
    <scope>NUCLEOTIDE SEQUENCE</scope>
    <source>
        <strain>Durham</strain>
        <strain evidence="13">NC isolate 2 -- Noor lab</strain>
    </source>
</reference>
<evidence type="ECO:0000256" key="7">
    <source>
        <dbReference type="ARBA" id="ARBA00023163"/>
    </source>
</evidence>
<keyword evidence="4" id="KW-0072">Autophagy</keyword>
<keyword evidence="5" id="KW-0805">Transcription regulation</keyword>
<dbReference type="GO" id="GO:0016604">
    <property type="term" value="C:nuclear body"/>
    <property type="evidence" value="ECO:0007669"/>
    <property type="project" value="UniProtKB-SubCell"/>
</dbReference>
<feature type="region of interest" description="Disordered" evidence="11">
    <location>
        <begin position="86"/>
        <end position="137"/>
    </location>
</feature>
<feature type="compositionally biased region" description="Basic residues" evidence="11">
    <location>
        <begin position="113"/>
        <end position="123"/>
    </location>
</feature>
<dbReference type="EMBL" id="CAQQ02122778">
    <property type="status" value="NOT_ANNOTATED_CDS"/>
    <property type="molecule type" value="Genomic_DNA"/>
</dbReference>
<dbReference type="Pfam" id="PF14839">
    <property type="entry name" value="DOR"/>
    <property type="match status" value="1"/>
</dbReference>
<dbReference type="GO" id="GO:0005776">
    <property type="term" value="C:autophagosome"/>
    <property type="evidence" value="ECO:0007669"/>
    <property type="project" value="UniProtKB-SubCell"/>
</dbReference>
<evidence type="ECO:0000256" key="3">
    <source>
        <dbReference type="ARBA" id="ARBA00022490"/>
    </source>
</evidence>
<evidence type="ECO:0000313" key="12">
    <source>
        <dbReference type="EnsemblMetazoa" id="MESCA004404-PA"/>
    </source>
</evidence>
<organism evidence="12 13">
    <name type="scientific">Megaselia scalaris</name>
    <name type="common">Humpbacked fly</name>
    <name type="synonym">Phora scalaris</name>
    <dbReference type="NCBI Taxonomy" id="36166"/>
    <lineage>
        <taxon>Eukaryota</taxon>
        <taxon>Metazoa</taxon>
        <taxon>Ecdysozoa</taxon>
        <taxon>Arthropoda</taxon>
        <taxon>Hexapoda</taxon>
        <taxon>Insecta</taxon>
        <taxon>Pterygota</taxon>
        <taxon>Neoptera</taxon>
        <taxon>Endopterygota</taxon>
        <taxon>Diptera</taxon>
        <taxon>Brachycera</taxon>
        <taxon>Muscomorpha</taxon>
        <taxon>Platypezoidea</taxon>
        <taxon>Phoridae</taxon>
        <taxon>Megaseliini</taxon>
        <taxon>Megaselia</taxon>
    </lineage>
</organism>
<dbReference type="STRING" id="36166.T1GLJ9"/>
<dbReference type="InterPro" id="IPR029431">
    <property type="entry name" value="TP53INP"/>
</dbReference>
<dbReference type="HOGENOM" id="CLU_814541_0_0_1"/>
<proteinExistence type="predicted"/>
<feature type="compositionally biased region" description="Polar residues" evidence="11">
    <location>
        <begin position="15"/>
        <end position="25"/>
    </location>
</feature>
<dbReference type="AlphaFoldDB" id="T1GLJ9"/>
<evidence type="ECO:0000256" key="9">
    <source>
        <dbReference type="ARBA" id="ARBA00023329"/>
    </source>
</evidence>
<sequence>MFSSLASYLFGSSSTADTPIDTNPITATEEESTATEKSENKQPDISIVRKKSKKNKKRNNKHCDKKNKNLTSDESDDDWFFIEREDEDESLPRTDSEEDHTVVEIKSPATQRNLRRQRNKNKRLQSPGRTSSPVRDYDAVSQSMHVVPQLEPVELVPSANNSLVAFGDTTLAIPANLSMEESWFLTPPPIFTSTGPINIELSPFENLLIEHPSMSVYHSIRSAQEATESFVNLDLGIEESQSNTENHHSIVERSAENAPVAVQQRNGNRVDRLSNNQNKESILFRKSQKAHDKREKENISRGAMKRTNNVRYVLSKGGYRQRRSDLQHCKLISGSNNNRKC</sequence>
<name>T1GLJ9_MEGSC</name>
<keyword evidence="6" id="KW-0010">Activator</keyword>
<evidence type="ECO:0000256" key="10">
    <source>
        <dbReference type="ARBA" id="ARBA00034306"/>
    </source>
</evidence>
<feature type="compositionally biased region" description="Basic and acidic residues" evidence="11">
    <location>
        <begin position="289"/>
        <end position="299"/>
    </location>
</feature>
<evidence type="ECO:0000256" key="4">
    <source>
        <dbReference type="ARBA" id="ARBA00023006"/>
    </source>
</evidence>